<comment type="subcellular location">
    <subcellularLocation>
        <location evidence="2">Cytoplasmic vesicle</location>
        <location evidence="2">Secretory vesicle</location>
        <location evidence="2">Synaptic vesicle</location>
    </subcellularLocation>
    <subcellularLocation>
        <location evidence="1 7">Membrane</location>
        <topology evidence="1 7">Multi-pass membrane protein</topology>
    </subcellularLocation>
</comment>
<evidence type="ECO:0000313" key="9">
    <source>
        <dbReference type="Proteomes" id="UP000007798"/>
    </source>
</evidence>
<feature type="transmembrane region" description="Helical" evidence="7">
    <location>
        <begin position="90"/>
        <end position="117"/>
    </location>
</feature>
<evidence type="ECO:0000256" key="6">
    <source>
        <dbReference type="ARBA" id="ARBA00023136"/>
    </source>
</evidence>
<dbReference type="GO" id="GO:0005794">
    <property type="term" value="C:Golgi apparatus"/>
    <property type="evidence" value="ECO:0007669"/>
    <property type="project" value="TreeGrafter"/>
</dbReference>
<evidence type="ECO:0000256" key="2">
    <source>
        <dbReference type="ARBA" id="ARBA00004234"/>
    </source>
</evidence>
<keyword evidence="9" id="KW-1185">Reference proteome</keyword>
<dbReference type="KEGG" id="dwi:6641075"/>
<evidence type="ECO:0000256" key="4">
    <source>
        <dbReference type="ARBA" id="ARBA00022692"/>
    </source>
</evidence>
<dbReference type="PANTHER" id="PTHR19317:SF0">
    <property type="entry name" value="PRENYLATED RAB ACCEPTOR PROTEIN 1"/>
    <property type="match status" value="1"/>
</dbReference>
<dbReference type="Proteomes" id="UP000007798">
    <property type="component" value="Unassembled WGS sequence"/>
</dbReference>
<dbReference type="PhylomeDB" id="B4MRI4"/>
<dbReference type="OrthoDB" id="63113at2759"/>
<sequence length="198" mass="21750">MAAIDMSGNMQVPQGVTGGAGGSGGRFSFDLHSLPKLQNLPSPLEIIQIVRKSLRPWTVFFNINNFKSAVSMQRLNNRVMRNLSYFQSNYIFIFIVLMIYCLITSPLILLVIVGAAFGCHKIRTRNTNVTVAGHQVTPKQQIIAVNLISAPILFLVGAGAVLFWTLGASCFVIAMHAIFYNIDAIVTEENEGFLSEVV</sequence>
<organism evidence="8 9">
    <name type="scientific">Drosophila willistoni</name>
    <name type="common">Fruit fly</name>
    <dbReference type="NCBI Taxonomy" id="7260"/>
    <lineage>
        <taxon>Eukaryota</taxon>
        <taxon>Metazoa</taxon>
        <taxon>Ecdysozoa</taxon>
        <taxon>Arthropoda</taxon>
        <taxon>Hexapoda</taxon>
        <taxon>Insecta</taxon>
        <taxon>Pterygota</taxon>
        <taxon>Neoptera</taxon>
        <taxon>Endopterygota</taxon>
        <taxon>Diptera</taxon>
        <taxon>Brachycera</taxon>
        <taxon>Muscomorpha</taxon>
        <taxon>Ephydroidea</taxon>
        <taxon>Drosophilidae</taxon>
        <taxon>Drosophila</taxon>
        <taxon>Sophophora</taxon>
    </lineage>
</organism>
<protein>
    <recommendedName>
        <fullName evidence="7">PRA1 family protein</fullName>
    </recommendedName>
</protein>
<comment type="similarity">
    <text evidence="3 7">Belongs to the PRA1 family.</text>
</comment>
<dbReference type="PANTHER" id="PTHR19317">
    <property type="entry name" value="PRENYLATED RAB ACCEPTOR 1-RELATED"/>
    <property type="match status" value="1"/>
</dbReference>
<dbReference type="InterPro" id="IPR004895">
    <property type="entry name" value="Prenylated_rab_accept_PRA1"/>
</dbReference>
<name>B4MRI4_DROWI</name>
<dbReference type="HOGENOM" id="CLU_103851_0_1_1"/>
<feature type="transmembrane region" description="Helical" evidence="7">
    <location>
        <begin position="152"/>
        <end position="179"/>
    </location>
</feature>
<reference evidence="8 9" key="1">
    <citation type="journal article" date="2007" name="Nature">
        <title>Evolution of genes and genomes on the Drosophila phylogeny.</title>
        <authorList>
            <consortium name="Drosophila 12 Genomes Consortium"/>
            <person name="Clark A.G."/>
            <person name="Eisen M.B."/>
            <person name="Smith D.R."/>
            <person name="Bergman C.M."/>
            <person name="Oliver B."/>
            <person name="Markow T.A."/>
            <person name="Kaufman T.C."/>
            <person name="Kellis M."/>
            <person name="Gelbart W."/>
            <person name="Iyer V.N."/>
            <person name="Pollard D.A."/>
            <person name="Sackton T.B."/>
            <person name="Larracuente A.M."/>
            <person name="Singh N.D."/>
            <person name="Abad J.P."/>
            <person name="Abt D.N."/>
            <person name="Adryan B."/>
            <person name="Aguade M."/>
            <person name="Akashi H."/>
            <person name="Anderson W.W."/>
            <person name="Aquadro C.F."/>
            <person name="Ardell D.H."/>
            <person name="Arguello R."/>
            <person name="Artieri C.G."/>
            <person name="Barbash D.A."/>
            <person name="Barker D."/>
            <person name="Barsanti P."/>
            <person name="Batterham P."/>
            <person name="Batzoglou S."/>
            <person name="Begun D."/>
            <person name="Bhutkar A."/>
            <person name="Blanco E."/>
            <person name="Bosak S.A."/>
            <person name="Bradley R.K."/>
            <person name="Brand A.D."/>
            <person name="Brent M.R."/>
            <person name="Brooks A.N."/>
            <person name="Brown R.H."/>
            <person name="Butlin R.K."/>
            <person name="Caggese C."/>
            <person name="Calvi B.R."/>
            <person name="Bernardo de Carvalho A."/>
            <person name="Caspi A."/>
            <person name="Castrezana S."/>
            <person name="Celniker S.E."/>
            <person name="Chang J.L."/>
            <person name="Chapple C."/>
            <person name="Chatterji S."/>
            <person name="Chinwalla A."/>
            <person name="Civetta A."/>
            <person name="Clifton S.W."/>
            <person name="Comeron J.M."/>
            <person name="Costello J.C."/>
            <person name="Coyne J.A."/>
            <person name="Daub J."/>
            <person name="David R.G."/>
            <person name="Delcher A.L."/>
            <person name="Delehaunty K."/>
            <person name="Do C.B."/>
            <person name="Ebling H."/>
            <person name="Edwards K."/>
            <person name="Eickbush T."/>
            <person name="Evans J.D."/>
            <person name="Filipski A."/>
            <person name="Findeiss S."/>
            <person name="Freyhult E."/>
            <person name="Fulton L."/>
            <person name="Fulton R."/>
            <person name="Garcia A.C."/>
            <person name="Gardiner A."/>
            <person name="Garfield D.A."/>
            <person name="Garvin B.E."/>
            <person name="Gibson G."/>
            <person name="Gilbert D."/>
            <person name="Gnerre S."/>
            <person name="Godfrey J."/>
            <person name="Good R."/>
            <person name="Gotea V."/>
            <person name="Gravely B."/>
            <person name="Greenberg A.J."/>
            <person name="Griffiths-Jones S."/>
            <person name="Gross S."/>
            <person name="Guigo R."/>
            <person name="Gustafson E.A."/>
            <person name="Haerty W."/>
            <person name="Hahn M.W."/>
            <person name="Halligan D.L."/>
            <person name="Halpern A.L."/>
            <person name="Halter G.M."/>
            <person name="Han M.V."/>
            <person name="Heger A."/>
            <person name="Hillier L."/>
            <person name="Hinrichs A.S."/>
            <person name="Holmes I."/>
            <person name="Hoskins R.A."/>
            <person name="Hubisz M.J."/>
            <person name="Hultmark D."/>
            <person name="Huntley M.A."/>
            <person name="Jaffe D.B."/>
            <person name="Jagadeeshan S."/>
            <person name="Jeck W.R."/>
            <person name="Johnson J."/>
            <person name="Jones C.D."/>
            <person name="Jordan W.C."/>
            <person name="Karpen G.H."/>
            <person name="Kataoka E."/>
            <person name="Keightley P.D."/>
            <person name="Kheradpour P."/>
            <person name="Kirkness E.F."/>
            <person name="Koerich L.B."/>
            <person name="Kristiansen K."/>
            <person name="Kudrna D."/>
            <person name="Kulathinal R.J."/>
            <person name="Kumar S."/>
            <person name="Kwok R."/>
            <person name="Lander E."/>
            <person name="Langley C.H."/>
            <person name="Lapoint R."/>
            <person name="Lazzaro B.P."/>
            <person name="Lee S.J."/>
            <person name="Levesque L."/>
            <person name="Li R."/>
            <person name="Lin C.F."/>
            <person name="Lin M.F."/>
            <person name="Lindblad-Toh K."/>
            <person name="Llopart A."/>
            <person name="Long M."/>
            <person name="Low L."/>
            <person name="Lozovsky E."/>
            <person name="Lu J."/>
            <person name="Luo M."/>
            <person name="Machado C.A."/>
            <person name="Makalowski W."/>
            <person name="Marzo M."/>
            <person name="Matsuda M."/>
            <person name="Matzkin L."/>
            <person name="McAllister B."/>
            <person name="McBride C.S."/>
            <person name="McKernan B."/>
            <person name="McKernan K."/>
            <person name="Mendez-Lago M."/>
            <person name="Minx P."/>
            <person name="Mollenhauer M.U."/>
            <person name="Montooth K."/>
            <person name="Mount S.M."/>
            <person name="Mu X."/>
            <person name="Myers E."/>
            <person name="Negre B."/>
            <person name="Newfeld S."/>
            <person name="Nielsen R."/>
            <person name="Noor M.A."/>
            <person name="O'Grady P."/>
            <person name="Pachter L."/>
            <person name="Papaceit M."/>
            <person name="Parisi M.J."/>
            <person name="Parisi M."/>
            <person name="Parts L."/>
            <person name="Pedersen J.S."/>
            <person name="Pesole G."/>
            <person name="Phillippy A.M."/>
            <person name="Ponting C.P."/>
            <person name="Pop M."/>
            <person name="Porcelli D."/>
            <person name="Powell J.R."/>
            <person name="Prohaska S."/>
            <person name="Pruitt K."/>
            <person name="Puig M."/>
            <person name="Quesneville H."/>
            <person name="Ram K.R."/>
            <person name="Rand D."/>
            <person name="Rasmussen M.D."/>
            <person name="Reed L.K."/>
            <person name="Reenan R."/>
            <person name="Reily A."/>
            <person name="Remington K.A."/>
            <person name="Rieger T.T."/>
            <person name="Ritchie M.G."/>
            <person name="Robin C."/>
            <person name="Rogers Y.H."/>
            <person name="Rohde C."/>
            <person name="Rozas J."/>
            <person name="Rubenfield M.J."/>
            <person name="Ruiz A."/>
            <person name="Russo S."/>
            <person name="Salzberg S.L."/>
            <person name="Sanchez-Gracia A."/>
            <person name="Saranga D.J."/>
            <person name="Sato H."/>
            <person name="Schaeffer S.W."/>
            <person name="Schatz M.C."/>
            <person name="Schlenke T."/>
            <person name="Schwartz R."/>
            <person name="Segarra C."/>
            <person name="Singh R.S."/>
            <person name="Sirot L."/>
            <person name="Sirota M."/>
            <person name="Sisneros N.B."/>
            <person name="Smith C.D."/>
            <person name="Smith T.F."/>
            <person name="Spieth J."/>
            <person name="Stage D.E."/>
            <person name="Stark A."/>
            <person name="Stephan W."/>
            <person name="Strausberg R.L."/>
            <person name="Strempel S."/>
            <person name="Sturgill D."/>
            <person name="Sutton G."/>
            <person name="Sutton G.G."/>
            <person name="Tao W."/>
            <person name="Teichmann S."/>
            <person name="Tobari Y.N."/>
            <person name="Tomimura Y."/>
            <person name="Tsolas J.M."/>
            <person name="Valente V.L."/>
            <person name="Venter E."/>
            <person name="Venter J.C."/>
            <person name="Vicario S."/>
            <person name="Vieira F.G."/>
            <person name="Vilella A.J."/>
            <person name="Villasante A."/>
            <person name="Walenz B."/>
            <person name="Wang J."/>
            <person name="Wasserman M."/>
            <person name="Watts T."/>
            <person name="Wilson D."/>
            <person name="Wilson R.K."/>
            <person name="Wing R.A."/>
            <person name="Wolfner M.F."/>
            <person name="Wong A."/>
            <person name="Wong G.K."/>
            <person name="Wu C.I."/>
            <person name="Wu G."/>
            <person name="Yamamoto D."/>
            <person name="Yang H.P."/>
            <person name="Yang S.P."/>
            <person name="Yorke J.A."/>
            <person name="Yoshida K."/>
            <person name="Zdobnov E."/>
            <person name="Zhang P."/>
            <person name="Zhang Y."/>
            <person name="Zimin A.V."/>
            <person name="Baldwin J."/>
            <person name="Abdouelleil A."/>
            <person name="Abdulkadir J."/>
            <person name="Abebe A."/>
            <person name="Abera B."/>
            <person name="Abreu J."/>
            <person name="Acer S.C."/>
            <person name="Aftuck L."/>
            <person name="Alexander A."/>
            <person name="An P."/>
            <person name="Anderson E."/>
            <person name="Anderson S."/>
            <person name="Arachi H."/>
            <person name="Azer M."/>
            <person name="Bachantsang P."/>
            <person name="Barry A."/>
            <person name="Bayul T."/>
            <person name="Berlin A."/>
            <person name="Bessette D."/>
            <person name="Bloom T."/>
            <person name="Blye J."/>
            <person name="Boguslavskiy L."/>
            <person name="Bonnet C."/>
            <person name="Boukhgalter B."/>
            <person name="Bourzgui I."/>
            <person name="Brown A."/>
            <person name="Cahill P."/>
            <person name="Channer S."/>
            <person name="Cheshatsang Y."/>
            <person name="Chuda L."/>
            <person name="Citroen M."/>
            <person name="Collymore A."/>
            <person name="Cooke P."/>
            <person name="Costello M."/>
            <person name="D'Aco K."/>
            <person name="Daza R."/>
            <person name="De Haan G."/>
            <person name="DeGray S."/>
            <person name="DeMaso C."/>
            <person name="Dhargay N."/>
            <person name="Dooley K."/>
            <person name="Dooley E."/>
            <person name="Doricent M."/>
            <person name="Dorje P."/>
            <person name="Dorjee K."/>
            <person name="Dupes A."/>
            <person name="Elong R."/>
            <person name="Falk J."/>
            <person name="Farina A."/>
            <person name="Faro S."/>
            <person name="Ferguson D."/>
            <person name="Fisher S."/>
            <person name="Foley C.D."/>
            <person name="Franke A."/>
            <person name="Friedrich D."/>
            <person name="Gadbois L."/>
            <person name="Gearin G."/>
            <person name="Gearin C.R."/>
            <person name="Giannoukos G."/>
            <person name="Goode T."/>
            <person name="Graham J."/>
            <person name="Grandbois E."/>
            <person name="Grewal S."/>
            <person name="Gyaltsen K."/>
            <person name="Hafez N."/>
            <person name="Hagos B."/>
            <person name="Hall J."/>
            <person name="Henson C."/>
            <person name="Hollinger A."/>
            <person name="Honan T."/>
            <person name="Huard M.D."/>
            <person name="Hughes L."/>
            <person name="Hurhula B."/>
            <person name="Husby M.E."/>
            <person name="Kamat A."/>
            <person name="Kanga B."/>
            <person name="Kashin S."/>
            <person name="Khazanovich D."/>
            <person name="Kisner P."/>
            <person name="Lance K."/>
            <person name="Lara M."/>
            <person name="Lee W."/>
            <person name="Lennon N."/>
            <person name="Letendre F."/>
            <person name="LeVine R."/>
            <person name="Lipovsky A."/>
            <person name="Liu X."/>
            <person name="Liu J."/>
            <person name="Liu S."/>
            <person name="Lokyitsang T."/>
            <person name="Lokyitsang Y."/>
            <person name="Lubonja R."/>
            <person name="Lui A."/>
            <person name="MacDonald P."/>
            <person name="Magnisalis V."/>
            <person name="Maru K."/>
            <person name="Matthews C."/>
            <person name="McCusker W."/>
            <person name="McDonough S."/>
            <person name="Mehta T."/>
            <person name="Meldrim J."/>
            <person name="Meneus L."/>
            <person name="Mihai O."/>
            <person name="Mihalev A."/>
            <person name="Mihova T."/>
            <person name="Mittelman R."/>
            <person name="Mlenga V."/>
            <person name="Montmayeur A."/>
            <person name="Mulrain L."/>
            <person name="Navidi A."/>
            <person name="Naylor J."/>
            <person name="Negash T."/>
            <person name="Nguyen T."/>
            <person name="Nguyen N."/>
            <person name="Nicol R."/>
            <person name="Norbu C."/>
            <person name="Norbu N."/>
            <person name="Novod N."/>
            <person name="O'Neill B."/>
            <person name="Osman S."/>
            <person name="Markiewicz E."/>
            <person name="Oyono O.L."/>
            <person name="Patti C."/>
            <person name="Phunkhang P."/>
            <person name="Pierre F."/>
            <person name="Priest M."/>
            <person name="Raghuraman S."/>
            <person name="Rege F."/>
            <person name="Reyes R."/>
            <person name="Rise C."/>
            <person name="Rogov P."/>
            <person name="Ross K."/>
            <person name="Ryan E."/>
            <person name="Settipalli S."/>
            <person name="Shea T."/>
            <person name="Sherpa N."/>
            <person name="Shi L."/>
            <person name="Shih D."/>
            <person name="Sparrow T."/>
            <person name="Spaulding J."/>
            <person name="Stalker J."/>
            <person name="Stange-Thomann N."/>
            <person name="Stavropoulos S."/>
            <person name="Stone C."/>
            <person name="Strader C."/>
            <person name="Tesfaye S."/>
            <person name="Thomson T."/>
            <person name="Thoulutsang Y."/>
            <person name="Thoulutsang D."/>
            <person name="Topham K."/>
            <person name="Topping I."/>
            <person name="Tsamla T."/>
            <person name="Vassiliev H."/>
            <person name="Vo A."/>
            <person name="Wangchuk T."/>
            <person name="Wangdi T."/>
            <person name="Weiand M."/>
            <person name="Wilkinson J."/>
            <person name="Wilson A."/>
            <person name="Yadav S."/>
            <person name="Young G."/>
            <person name="Yu Q."/>
            <person name="Zembek L."/>
            <person name="Zhong D."/>
            <person name="Zimmer A."/>
            <person name="Zwirko Z."/>
            <person name="Jaffe D.B."/>
            <person name="Alvarez P."/>
            <person name="Brockman W."/>
            <person name="Butler J."/>
            <person name="Chin C."/>
            <person name="Gnerre S."/>
            <person name="Grabherr M."/>
            <person name="Kleber M."/>
            <person name="Mauceli E."/>
            <person name="MacCallum I."/>
        </authorList>
    </citation>
    <scope>NUCLEOTIDE SEQUENCE [LARGE SCALE GENOMIC DNA]</scope>
    <source>
        <strain evidence="9">Tucson 14030-0811.24</strain>
    </source>
</reference>
<dbReference type="FunCoup" id="B4MRI4">
    <property type="interactions" value="523"/>
</dbReference>
<accession>B4MRI4</accession>
<evidence type="ECO:0000313" key="8">
    <source>
        <dbReference type="EMBL" id="EDW74723.1"/>
    </source>
</evidence>
<dbReference type="GO" id="GO:0016020">
    <property type="term" value="C:membrane"/>
    <property type="evidence" value="ECO:0007669"/>
    <property type="project" value="UniProtKB-SubCell"/>
</dbReference>
<keyword evidence="6 7" id="KW-0472">Membrane</keyword>
<keyword evidence="5 7" id="KW-1133">Transmembrane helix</keyword>
<dbReference type="eggNOG" id="KOG3142">
    <property type="taxonomic scope" value="Eukaryota"/>
</dbReference>
<dbReference type="OMA" id="PWTVFFN"/>
<dbReference type="STRING" id="7260.B4MRI4"/>
<dbReference type="GO" id="GO:0008021">
    <property type="term" value="C:synaptic vesicle"/>
    <property type="evidence" value="ECO:0007669"/>
    <property type="project" value="UniProtKB-SubCell"/>
</dbReference>
<proteinExistence type="inferred from homology"/>
<dbReference type="InParanoid" id="B4MRI4"/>
<evidence type="ECO:0000256" key="7">
    <source>
        <dbReference type="RuleBase" id="RU363107"/>
    </source>
</evidence>
<dbReference type="EMBL" id="CH963850">
    <property type="protein sequence ID" value="EDW74723.1"/>
    <property type="molecule type" value="Genomic_DNA"/>
</dbReference>
<dbReference type="Pfam" id="PF03208">
    <property type="entry name" value="PRA1"/>
    <property type="match status" value="1"/>
</dbReference>
<gene>
    <name evidence="8" type="primary">Dwil\GK15829</name>
    <name evidence="8" type="ORF">Dwil_GK15829</name>
</gene>
<keyword evidence="4 7" id="KW-0812">Transmembrane</keyword>
<evidence type="ECO:0000256" key="3">
    <source>
        <dbReference type="ARBA" id="ARBA00006483"/>
    </source>
</evidence>
<dbReference type="AlphaFoldDB" id="B4MRI4"/>
<evidence type="ECO:0000256" key="1">
    <source>
        <dbReference type="ARBA" id="ARBA00004141"/>
    </source>
</evidence>
<evidence type="ECO:0000256" key="5">
    <source>
        <dbReference type="ARBA" id="ARBA00022989"/>
    </source>
</evidence>